<dbReference type="InterPro" id="IPR056174">
    <property type="entry name" value="SpoVR_N"/>
</dbReference>
<sequence>MGRSYTLDDLQKWEARIYEKVQEFGLKCYPQEFEICDHVQMLGMMTYSGMPSHYPHWSYGKSFERLKTLYDYGVQGIPYEMVINSDPCIAGLMRDNSLCLQILTMAHVYGHNDFFRNNFTFDHTQASTVITRFKSHADRIRSYVEDPSIGQDGVERVLDAAHALSLQCRRNQAIRRLGRAEQIDRLLAEAESDRRDRVALGQKTANGPAAEHPDIHKFPLEPEENILLFIRDFNPRLTEWEKDLLTIVHEQALYFQPQIETKIINEGWACYWHREIMNSLDLPSDIHMEFLVRHNQVVRPIPGDINPYNIGLALWDRIEEKELGEARNHSEDRQTPDIRKKMFEIREVDRDTSFIRRFMDRETMERLDLFEAAPQHGDWVISKVADEENWRSVRDMLIQSVGLGGIPRIAVTDGDVDGARTLLLTHEFDGRELEAKYAEKTLEHVYQLWGRKVMLETRMNDNETTYSFDDSGLSITAEFGEAQYPSF</sequence>
<accession>A0ABQ5U4S1</accession>
<proteinExistence type="predicted"/>
<reference evidence="3" key="2">
    <citation type="submission" date="2023-01" db="EMBL/GenBank/DDBJ databases">
        <title>Draft genome sequence of Sneathiella chinensis strain NBRC 103408.</title>
        <authorList>
            <person name="Sun Q."/>
            <person name="Mori K."/>
        </authorList>
    </citation>
    <scope>NUCLEOTIDE SEQUENCE</scope>
    <source>
        <strain evidence="3">NBRC 103408</strain>
    </source>
</reference>
<keyword evidence="4" id="KW-1185">Reference proteome</keyword>
<evidence type="ECO:0000259" key="2">
    <source>
        <dbReference type="Pfam" id="PF24755"/>
    </source>
</evidence>
<dbReference type="InterPro" id="IPR057008">
    <property type="entry name" value="SpoVR-like_C"/>
</dbReference>
<dbReference type="Pfam" id="PF04293">
    <property type="entry name" value="SpoVR"/>
    <property type="match status" value="1"/>
</dbReference>
<evidence type="ECO:0000313" key="3">
    <source>
        <dbReference type="EMBL" id="GLQ06718.1"/>
    </source>
</evidence>
<evidence type="ECO:0000313" key="4">
    <source>
        <dbReference type="Proteomes" id="UP001161409"/>
    </source>
</evidence>
<evidence type="ECO:0000259" key="1">
    <source>
        <dbReference type="Pfam" id="PF04293"/>
    </source>
</evidence>
<feature type="domain" description="SpoVR protein-like N-terminal" evidence="1">
    <location>
        <begin position="5"/>
        <end position="404"/>
    </location>
</feature>
<name>A0ABQ5U4S1_9PROT</name>
<reference evidence="3" key="1">
    <citation type="journal article" date="2014" name="Int. J. Syst. Evol. Microbiol.">
        <title>Complete genome of a new Firmicutes species belonging to the dominant human colonic microbiota ('Ruminococcus bicirculans') reveals two chromosomes and a selective capacity to utilize plant glucans.</title>
        <authorList>
            <consortium name="NISC Comparative Sequencing Program"/>
            <person name="Wegmann U."/>
            <person name="Louis P."/>
            <person name="Goesmann A."/>
            <person name="Henrissat B."/>
            <person name="Duncan S.H."/>
            <person name="Flint H.J."/>
        </authorList>
    </citation>
    <scope>NUCLEOTIDE SEQUENCE</scope>
    <source>
        <strain evidence="3">NBRC 103408</strain>
    </source>
</reference>
<comment type="caution">
    <text evidence="3">The sequence shown here is derived from an EMBL/GenBank/DDBJ whole genome shotgun (WGS) entry which is preliminary data.</text>
</comment>
<dbReference type="PANTHER" id="PTHR30029:SF2">
    <property type="entry name" value="STAGE V SPORULATION PROTEIN R"/>
    <property type="match status" value="1"/>
</dbReference>
<dbReference type="InterPro" id="IPR007390">
    <property type="entry name" value="Spore_V_R"/>
</dbReference>
<dbReference type="PANTHER" id="PTHR30029">
    <property type="entry name" value="STAGE V SPORULATION PROTEIN R"/>
    <property type="match status" value="1"/>
</dbReference>
<gene>
    <name evidence="3" type="primary">spoVR</name>
    <name evidence="3" type="ORF">GCM10007924_19390</name>
</gene>
<dbReference type="EMBL" id="BSNF01000006">
    <property type="protein sequence ID" value="GLQ06718.1"/>
    <property type="molecule type" value="Genomic_DNA"/>
</dbReference>
<dbReference type="Proteomes" id="UP001161409">
    <property type="component" value="Unassembled WGS sequence"/>
</dbReference>
<dbReference type="RefSeq" id="WP_169560859.1">
    <property type="nucleotide sequence ID" value="NZ_BSNF01000006.1"/>
</dbReference>
<protein>
    <submittedName>
        <fullName evidence="3">Stage V sporulation protein R</fullName>
    </submittedName>
</protein>
<dbReference type="Pfam" id="PF24755">
    <property type="entry name" value="SpoVR_C"/>
    <property type="match status" value="1"/>
</dbReference>
<organism evidence="3 4">
    <name type="scientific">Sneathiella chinensis</name>
    <dbReference type="NCBI Taxonomy" id="349750"/>
    <lineage>
        <taxon>Bacteria</taxon>
        <taxon>Pseudomonadati</taxon>
        <taxon>Pseudomonadota</taxon>
        <taxon>Alphaproteobacteria</taxon>
        <taxon>Sneathiellales</taxon>
        <taxon>Sneathiellaceae</taxon>
        <taxon>Sneathiella</taxon>
    </lineage>
</organism>
<feature type="domain" description="SpoVR-like C-terminal" evidence="2">
    <location>
        <begin position="407"/>
        <end position="458"/>
    </location>
</feature>